<dbReference type="InterPro" id="IPR043451">
    <property type="entry name" value="Myocardin-like"/>
</dbReference>
<evidence type="ECO:0000256" key="2">
    <source>
        <dbReference type="ARBA" id="ARBA00022737"/>
    </source>
</evidence>
<evidence type="ECO:0000256" key="3">
    <source>
        <dbReference type="ARBA" id="ARBA00023242"/>
    </source>
</evidence>
<evidence type="ECO:0000256" key="5">
    <source>
        <dbReference type="SAM" id="MobiDB-lite"/>
    </source>
</evidence>
<feature type="repeat" description="RPEL" evidence="4">
    <location>
        <begin position="73"/>
        <end position="98"/>
    </location>
</feature>
<dbReference type="GO" id="GO:0045944">
    <property type="term" value="P:positive regulation of transcription by RNA polymerase II"/>
    <property type="evidence" value="ECO:0007669"/>
    <property type="project" value="TreeGrafter"/>
</dbReference>
<evidence type="ECO:0000256" key="4">
    <source>
        <dbReference type="PROSITE-ProRule" id="PRU00401"/>
    </source>
</evidence>
<dbReference type="GO" id="GO:0005634">
    <property type="term" value="C:nucleus"/>
    <property type="evidence" value="ECO:0007669"/>
    <property type="project" value="UniProtKB-SubCell"/>
</dbReference>
<proteinExistence type="predicted"/>
<comment type="subcellular location">
    <subcellularLocation>
        <location evidence="1">Nucleus</location>
    </subcellularLocation>
</comment>
<evidence type="ECO:0000313" key="7">
    <source>
        <dbReference type="Proteomes" id="UP000285326"/>
    </source>
</evidence>
<accession>A0A420IE59</accession>
<sequence length="116" mass="13380">MSKSPSEERMIDETSISKSENPASNARRNSLEKHLKHRPNVQELKDRHILLNTNVAPSIQGQQKELETRLLADTLKDKILNRPHPEDLIKRGILNEADKIYEERIEEEYAKREGGA</sequence>
<dbReference type="PANTHER" id="PTHR22793">
    <property type="entry name" value="MYOCARDIN-RELATED TRANSCRIPTION FACTOR-RELATED"/>
    <property type="match status" value="1"/>
</dbReference>
<dbReference type="PROSITE" id="PS51073">
    <property type="entry name" value="RPEL"/>
    <property type="match status" value="2"/>
</dbReference>
<dbReference type="Pfam" id="PF02755">
    <property type="entry name" value="RPEL"/>
    <property type="match status" value="2"/>
</dbReference>
<keyword evidence="3" id="KW-0539">Nucleus</keyword>
<dbReference type="SMART" id="SM00707">
    <property type="entry name" value="RPEL"/>
    <property type="match status" value="2"/>
</dbReference>
<keyword evidence="2" id="KW-0677">Repeat</keyword>
<evidence type="ECO:0000256" key="1">
    <source>
        <dbReference type="ARBA" id="ARBA00004123"/>
    </source>
</evidence>
<reference evidence="6 7" key="1">
    <citation type="journal article" date="2018" name="BMC Genomics">
        <title>Comparative genome analyses reveal sequence features reflecting distinct modes of host-adaptation between dicot and monocot powdery mildew.</title>
        <authorList>
            <person name="Wu Y."/>
            <person name="Ma X."/>
            <person name="Pan Z."/>
            <person name="Kale S.D."/>
            <person name="Song Y."/>
            <person name="King H."/>
            <person name="Zhang Q."/>
            <person name="Presley C."/>
            <person name="Deng X."/>
            <person name="Wei C.I."/>
            <person name="Xiao S."/>
        </authorList>
    </citation>
    <scope>NUCLEOTIDE SEQUENCE [LARGE SCALE GENOMIC DNA]</scope>
    <source>
        <strain evidence="6">UMSG1</strain>
    </source>
</reference>
<comment type="caution">
    <text evidence="6">The sequence shown here is derived from an EMBL/GenBank/DDBJ whole genome shotgun (WGS) entry which is preliminary data.</text>
</comment>
<feature type="compositionally biased region" description="Polar residues" evidence="5">
    <location>
        <begin position="14"/>
        <end position="28"/>
    </location>
</feature>
<evidence type="ECO:0000313" key="6">
    <source>
        <dbReference type="EMBL" id="RKF72820.1"/>
    </source>
</evidence>
<dbReference type="AlphaFoldDB" id="A0A420IE59"/>
<name>A0A420IE59_9PEZI</name>
<gene>
    <name evidence="6" type="ORF">GcM1_246038</name>
</gene>
<dbReference type="InterPro" id="IPR004018">
    <property type="entry name" value="RPEL_repeat"/>
</dbReference>
<organism evidence="6 7">
    <name type="scientific">Golovinomyces cichoracearum</name>
    <dbReference type="NCBI Taxonomy" id="62708"/>
    <lineage>
        <taxon>Eukaryota</taxon>
        <taxon>Fungi</taxon>
        <taxon>Dikarya</taxon>
        <taxon>Ascomycota</taxon>
        <taxon>Pezizomycotina</taxon>
        <taxon>Leotiomycetes</taxon>
        <taxon>Erysiphales</taxon>
        <taxon>Erysiphaceae</taxon>
        <taxon>Golovinomyces</taxon>
    </lineage>
</organism>
<dbReference type="Proteomes" id="UP000285326">
    <property type="component" value="Unassembled WGS sequence"/>
</dbReference>
<dbReference type="Gene3D" id="6.10.140.2040">
    <property type="match status" value="1"/>
</dbReference>
<dbReference type="EMBL" id="MCBS01024682">
    <property type="protein sequence ID" value="RKF72820.1"/>
    <property type="molecule type" value="Genomic_DNA"/>
</dbReference>
<feature type="region of interest" description="Disordered" evidence="5">
    <location>
        <begin position="1"/>
        <end position="43"/>
    </location>
</feature>
<feature type="repeat" description="RPEL" evidence="4">
    <location>
        <begin position="29"/>
        <end position="54"/>
    </location>
</feature>
<dbReference type="GO" id="GO:0003713">
    <property type="term" value="F:transcription coactivator activity"/>
    <property type="evidence" value="ECO:0007669"/>
    <property type="project" value="TreeGrafter"/>
</dbReference>
<dbReference type="PANTHER" id="PTHR22793:SF12">
    <property type="entry name" value="MYOCARDIN-RELATED TRANSCRIPTION FACTOR, ISOFORM H"/>
    <property type="match status" value="1"/>
</dbReference>
<feature type="compositionally biased region" description="Basic and acidic residues" evidence="5">
    <location>
        <begin position="1"/>
        <end position="12"/>
    </location>
</feature>
<protein>
    <submittedName>
        <fullName evidence="6">Putative rpel repeat protein</fullName>
    </submittedName>
</protein>